<organism evidence="1 2">
    <name type="scientific">Crossiella cryophila</name>
    <dbReference type="NCBI Taxonomy" id="43355"/>
    <lineage>
        <taxon>Bacteria</taxon>
        <taxon>Bacillati</taxon>
        <taxon>Actinomycetota</taxon>
        <taxon>Actinomycetes</taxon>
        <taxon>Pseudonocardiales</taxon>
        <taxon>Pseudonocardiaceae</taxon>
        <taxon>Crossiella</taxon>
    </lineage>
</organism>
<dbReference type="GO" id="GO:0016740">
    <property type="term" value="F:transferase activity"/>
    <property type="evidence" value="ECO:0007669"/>
    <property type="project" value="UniProtKB-KW"/>
</dbReference>
<dbReference type="EMBL" id="JACHMH010000001">
    <property type="protein sequence ID" value="MBB4675051.1"/>
    <property type="molecule type" value="Genomic_DNA"/>
</dbReference>
<comment type="caution">
    <text evidence="1">The sequence shown here is derived from an EMBL/GenBank/DDBJ whole genome shotgun (WGS) entry which is preliminary data.</text>
</comment>
<dbReference type="Proteomes" id="UP000533598">
    <property type="component" value="Unassembled WGS sequence"/>
</dbReference>
<proteinExistence type="predicted"/>
<dbReference type="SUPFAM" id="SSF53756">
    <property type="entry name" value="UDP-Glycosyltransferase/glycogen phosphorylase"/>
    <property type="match status" value="1"/>
</dbReference>
<accession>A0A7W7FQK2</accession>
<dbReference type="CDD" id="cd03801">
    <property type="entry name" value="GT4_PimA-like"/>
    <property type="match status" value="1"/>
</dbReference>
<dbReference type="PANTHER" id="PTHR46656:SF3">
    <property type="entry name" value="PUTATIVE-RELATED"/>
    <property type="match status" value="1"/>
</dbReference>
<evidence type="ECO:0000313" key="2">
    <source>
        <dbReference type="Proteomes" id="UP000533598"/>
    </source>
</evidence>
<gene>
    <name evidence="1" type="ORF">HNR67_001169</name>
</gene>
<dbReference type="Pfam" id="PF13692">
    <property type="entry name" value="Glyco_trans_1_4"/>
    <property type="match status" value="1"/>
</dbReference>
<dbReference type="RefSeq" id="WP_185001087.1">
    <property type="nucleotide sequence ID" value="NZ_BAAAUI010000033.1"/>
</dbReference>
<dbReference type="AlphaFoldDB" id="A0A7W7FQK2"/>
<sequence>MSEKAARPIACTITTAAGMPAARVLAGSYLEWNPGHEFVIAVLDGDRGARQANGVRVVGWDGFGLDEESYLRLATAFPAAELRVALVPFLLRALLTRTDLVTSLSRDSKVFAPFVRLADLTRAHGAVLLPRLLAPLPDDGRAPSEAEVLAGGVFDPAFLSVTGRAGAMLDYLCERVGRNALSGDDRWPRWTDEVAALFPHVVLRDPGVGVGHWNAGQRPVTADVSGTVRAGGELLRTFVFSGYRPERPWLLADLPGRPRVLLSEQPAVRALCETYRGELLAAGYQPDTPELCRFDELPDGTPLTPLVRELFRAEWGKAAAKQLAGKAAEVPPHAFGPDKGGAFRDWLAGPGNPTQAHSGLNRWVTAIWDSRVDLRVVFPRPTEGDNEAYRQWCRTVATAEHDLAEWAVPEPALERPAPVAEFGVNLLGHLTAELGVGELGRALHKAVHAAGIPTATVVEDFLVNNRTAIERPTSLGAPRYPLSVLCINADTTTLAVDLYPQLFHQRYRIGVWSWELDEFPPSMHRAYELVDEIWTISEFCRAAISAHTDKPVKVFPIPISDPGPPNRGRRLPGAPLRFLFAFDFNSIAARKNPWGLVEAFRLAFPDDPDVRLVVKAINGELHPGAAERLRTLIGADPRIELVERYLSVAELAALYDESDCYVSLHRSEGFGFTVAEAMIRGLPVISTDYSGTAEFLDAVTGYPVPFEFTQVGEGWEPYPATARWAEPDPAAAARAMRRVADDPEHAAAVGRAGREYILRTRTVSAAANWVREQLEQAYGAAARRGA</sequence>
<dbReference type="PANTHER" id="PTHR46656">
    <property type="entry name" value="PUTATIVE-RELATED"/>
    <property type="match status" value="1"/>
</dbReference>
<evidence type="ECO:0000313" key="1">
    <source>
        <dbReference type="EMBL" id="MBB4675051.1"/>
    </source>
</evidence>
<keyword evidence="1" id="KW-0808">Transferase</keyword>
<keyword evidence="2" id="KW-1185">Reference proteome</keyword>
<protein>
    <submittedName>
        <fullName evidence="1">Glycosyltransferase involved in cell wall biosynthesis</fullName>
    </submittedName>
</protein>
<name>A0A7W7FQK2_9PSEU</name>
<dbReference type="Gene3D" id="3.40.50.2000">
    <property type="entry name" value="Glycogen Phosphorylase B"/>
    <property type="match status" value="1"/>
</dbReference>
<reference evidence="1 2" key="1">
    <citation type="submission" date="2020-08" db="EMBL/GenBank/DDBJ databases">
        <title>Sequencing the genomes of 1000 actinobacteria strains.</title>
        <authorList>
            <person name="Klenk H.-P."/>
        </authorList>
    </citation>
    <scope>NUCLEOTIDE SEQUENCE [LARGE SCALE GENOMIC DNA]</scope>
    <source>
        <strain evidence="1 2">DSM 44230</strain>
    </source>
</reference>